<evidence type="ECO:0000256" key="1">
    <source>
        <dbReference type="PROSITE-ProRule" id="PRU00023"/>
    </source>
</evidence>
<dbReference type="InterPro" id="IPR036770">
    <property type="entry name" value="Ankyrin_rpt-contain_sf"/>
</dbReference>
<comment type="caution">
    <text evidence="4">The sequence shown here is derived from an EMBL/GenBank/DDBJ whole genome shotgun (WGS) entry which is preliminary data.</text>
</comment>
<dbReference type="PROSITE" id="PS50297">
    <property type="entry name" value="ANK_REP_REGION"/>
    <property type="match status" value="1"/>
</dbReference>
<dbReference type="EMBL" id="JBHULN010000027">
    <property type="protein sequence ID" value="MFD2574403.1"/>
    <property type="molecule type" value="Genomic_DNA"/>
</dbReference>
<feature type="domain" description="DUF6985" evidence="3">
    <location>
        <begin position="60"/>
        <end position="183"/>
    </location>
</feature>
<evidence type="ECO:0000313" key="4">
    <source>
        <dbReference type="EMBL" id="MFD2574403.1"/>
    </source>
</evidence>
<evidence type="ECO:0000313" key="5">
    <source>
        <dbReference type="Proteomes" id="UP001597469"/>
    </source>
</evidence>
<protein>
    <submittedName>
        <fullName evidence="4">DUF6985 domain-containing protein</fullName>
    </submittedName>
</protein>
<keyword evidence="2" id="KW-0472">Membrane</keyword>
<dbReference type="RefSeq" id="WP_381528072.1">
    <property type="nucleotide sequence ID" value="NZ_JBHULN010000027.1"/>
</dbReference>
<organism evidence="4 5">
    <name type="scientific">Spirosoma soli</name>
    <dbReference type="NCBI Taxonomy" id="1770529"/>
    <lineage>
        <taxon>Bacteria</taxon>
        <taxon>Pseudomonadati</taxon>
        <taxon>Bacteroidota</taxon>
        <taxon>Cytophagia</taxon>
        <taxon>Cytophagales</taxon>
        <taxon>Cytophagaceae</taxon>
        <taxon>Spirosoma</taxon>
    </lineage>
</organism>
<feature type="repeat" description="ANK" evidence="1">
    <location>
        <begin position="296"/>
        <end position="328"/>
    </location>
</feature>
<name>A0ABW5MBN7_9BACT</name>
<accession>A0ABW5MBN7</accession>
<dbReference type="PROSITE" id="PS50088">
    <property type="entry name" value="ANK_REPEAT"/>
    <property type="match status" value="1"/>
</dbReference>
<dbReference type="InterPro" id="IPR002110">
    <property type="entry name" value="Ankyrin_rpt"/>
</dbReference>
<dbReference type="Pfam" id="PF22481">
    <property type="entry name" value="DUF6985"/>
    <property type="match status" value="1"/>
</dbReference>
<evidence type="ECO:0000259" key="3">
    <source>
        <dbReference type="Pfam" id="PF22481"/>
    </source>
</evidence>
<keyword evidence="2" id="KW-1133">Transmembrane helix</keyword>
<keyword evidence="5" id="KW-1185">Reference proteome</keyword>
<dbReference type="SUPFAM" id="SSF48403">
    <property type="entry name" value="Ankyrin repeat"/>
    <property type="match status" value="1"/>
</dbReference>
<sequence length="368" mass="41999">MQTPRLGDFLIITVYSLIVLSGMFSFQGDWEFNFTFKAFEGLQSRQGAYAGLSSQSPSDGKVRVVISDELDDNPDPLPEQINAINFIIENPALIQNALLEALDKEYPILKECYGDEEEFFPEIHSLEDYKHVFGVGNLFVLYPHKDGYAYIGIECGCIWDEEHGLGFMLHKDRVITVGAADTAFSSLDAYKDNGTYEQKQKEWNGMHMGSPLLPKPKIYTPHQKYGKLKPSQMEANRMYENNLIERGYNQEFIDLVESGKVDINVNNGLNMSYLERATQFNNEVIARYIISRKPVTLKNAIHNATGHANRDLIAFLIENGADINEQNHWKITPLSITQQNINRMRNESSPRLKQYEDLLDWLKSKGAK</sequence>
<feature type="transmembrane region" description="Helical" evidence="2">
    <location>
        <begin position="6"/>
        <end position="26"/>
    </location>
</feature>
<reference evidence="5" key="1">
    <citation type="journal article" date="2019" name="Int. J. Syst. Evol. Microbiol.">
        <title>The Global Catalogue of Microorganisms (GCM) 10K type strain sequencing project: providing services to taxonomists for standard genome sequencing and annotation.</title>
        <authorList>
            <consortium name="The Broad Institute Genomics Platform"/>
            <consortium name="The Broad Institute Genome Sequencing Center for Infectious Disease"/>
            <person name="Wu L."/>
            <person name="Ma J."/>
        </authorList>
    </citation>
    <scope>NUCLEOTIDE SEQUENCE [LARGE SCALE GENOMIC DNA]</scope>
    <source>
        <strain evidence="5">KCTC 42805</strain>
    </source>
</reference>
<keyword evidence="2" id="KW-0812">Transmembrane</keyword>
<proteinExistence type="predicted"/>
<gene>
    <name evidence="4" type="ORF">ACFSUS_27460</name>
</gene>
<dbReference type="Gene3D" id="1.25.40.20">
    <property type="entry name" value="Ankyrin repeat-containing domain"/>
    <property type="match status" value="1"/>
</dbReference>
<dbReference type="Proteomes" id="UP001597469">
    <property type="component" value="Unassembled WGS sequence"/>
</dbReference>
<evidence type="ECO:0000256" key="2">
    <source>
        <dbReference type="SAM" id="Phobius"/>
    </source>
</evidence>
<keyword evidence="1" id="KW-0040">ANK repeat</keyword>
<dbReference type="InterPro" id="IPR054254">
    <property type="entry name" value="DUF6985"/>
</dbReference>